<dbReference type="AlphaFoldDB" id="A0A4Q5LNW0"/>
<feature type="signal peptide" evidence="1">
    <location>
        <begin position="1"/>
        <end position="19"/>
    </location>
</feature>
<evidence type="ECO:0000313" key="4">
    <source>
        <dbReference type="EMBL" id="RYU91044.1"/>
    </source>
</evidence>
<evidence type="ECO:0000256" key="1">
    <source>
        <dbReference type="SAM" id="SignalP"/>
    </source>
</evidence>
<dbReference type="InterPro" id="IPR055875">
    <property type="entry name" value="DUF7452"/>
</dbReference>
<comment type="caution">
    <text evidence="4">The sequence shown here is derived from an EMBL/GenBank/DDBJ whole genome shotgun (WGS) entry which is preliminary data.</text>
</comment>
<proteinExistence type="predicted"/>
<reference evidence="4 5" key="1">
    <citation type="submission" date="2019-02" db="EMBL/GenBank/DDBJ databases">
        <title>Bacterial novel species Emticicia sp. 17J42-9 isolated from soil.</title>
        <authorList>
            <person name="Jung H.-Y."/>
        </authorList>
    </citation>
    <scope>NUCLEOTIDE SEQUENCE [LARGE SCALE GENOMIC DNA]</scope>
    <source>
        <strain evidence="4 5">17J42-9</strain>
    </source>
</reference>
<keyword evidence="1" id="KW-0732">Signal</keyword>
<evidence type="ECO:0000313" key="3">
    <source>
        <dbReference type="EMBL" id="RYU91009.1"/>
    </source>
</evidence>
<gene>
    <name evidence="4" type="ORF">EWM59_27115</name>
    <name evidence="3" type="ORF">EWM59_27315</name>
</gene>
<protein>
    <recommendedName>
        <fullName evidence="2">DUF7452 domain-containing protein</fullName>
    </recommendedName>
</protein>
<evidence type="ECO:0000313" key="5">
    <source>
        <dbReference type="Proteomes" id="UP000293162"/>
    </source>
</evidence>
<name>A0A4Q5LNW0_9BACT</name>
<dbReference type="EMBL" id="SEWF01000105">
    <property type="protein sequence ID" value="RYU91044.1"/>
    <property type="molecule type" value="Genomic_DNA"/>
</dbReference>
<dbReference type="RefSeq" id="WP_130024338.1">
    <property type="nucleotide sequence ID" value="NZ_SEWF01000105.1"/>
</dbReference>
<dbReference type="Pfam" id="PF24249">
    <property type="entry name" value="DUF7452"/>
    <property type="match status" value="1"/>
</dbReference>
<keyword evidence="5" id="KW-1185">Reference proteome</keyword>
<organism evidence="4 5">
    <name type="scientific">Emticicia agri</name>
    <dbReference type="NCBI Taxonomy" id="2492393"/>
    <lineage>
        <taxon>Bacteria</taxon>
        <taxon>Pseudomonadati</taxon>
        <taxon>Bacteroidota</taxon>
        <taxon>Cytophagia</taxon>
        <taxon>Cytophagales</taxon>
        <taxon>Leadbetterellaceae</taxon>
        <taxon>Emticicia</taxon>
    </lineage>
</organism>
<feature type="domain" description="DUF7452" evidence="2">
    <location>
        <begin position="63"/>
        <end position="155"/>
    </location>
</feature>
<dbReference type="OrthoDB" id="937937at2"/>
<feature type="chain" id="PRO_5044608296" description="DUF7452 domain-containing protein" evidence="1">
    <location>
        <begin position="20"/>
        <end position="158"/>
    </location>
</feature>
<sequence>MKKFILLQLLSIISLAAVAQSITPEKLQVSGSIKADTAKIKVLQIQPNAGAGKVFTSDANGNGTWQTMANAQALTAFVHRATSANTIGHITTLSYPNQKHTDIVLVTHNYNPAPYGSGSVAYNNHPVGVYWIGSAWTIYNEDIAAITGNAFNVLVIRQ</sequence>
<evidence type="ECO:0000259" key="2">
    <source>
        <dbReference type="Pfam" id="PF24249"/>
    </source>
</evidence>
<accession>A0A4Q5LNW0</accession>
<dbReference type="EMBL" id="SEWF01000128">
    <property type="protein sequence ID" value="RYU91009.1"/>
    <property type="molecule type" value="Genomic_DNA"/>
</dbReference>
<dbReference type="Proteomes" id="UP000293162">
    <property type="component" value="Unassembled WGS sequence"/>
</dbReference>